<reference evidence="7" key="1">
    <citation type="submission" date="2020-05" db="EMBL/GenBank/DDBJ databases">
        <title>Phylogenomic resolution of chytrid fungi.</title>
        <authorList>
            <person name="Stajich J.E."/>
            <person name="Amses K."/>
            <person name="Simmons R."/>
            <person name="Seto K."/>
            <person name="Myers J."/>
            <person name="Bonds A."/>
            <person name="Quandt C.A."/>
            <person name="Barry K."/>
            <person name="Liu P."/>
            <person name="Grigoriev I."/>
            <person name="Longcore J.E."/>
            <person name="James T.Y."/>
        </authorList>
    </citation>
    <scope>NUCLEOTIDE SEQUENCE</scope>
    <source>
        <strain evidence="7">PLAUS21</strain>
    </source>
</reference>
<keyword evidence="3" id="KW-0697">Rotamase</keyword>
<dbReference type="Pfam" id="PF00515">
    <property type="entry name" value="TPR_1"/>
    <property type="match status" value="1"/>
</dbReference>
<dbReference type="Gene3D" id="1.25.40.10">
    <property type="entry name" value="Tetratricopeptide repeat domain"/>
    <property type="match status" value="1"/>
</dbReference>
<keyword evidence="4" id="KW-0413">Isomerase</keyword>
<dbReference type="EMBL" id="JADGKB010000001">
    <property type="protein sequence ID" value="KAJ3262556.1"/>
    <property type="molecule type" value="Genomic_DNA"/>
</dbReference>
<dbReference type="InterPro" id="IPR011990">
    <property type="entry name" value="TPR-like_helical_dom_sf"/>
</dbReference>
<accession>A0AAD5Y786</accession>
<evidence type="ECO:0000313" key="8">
    <source>
        <dbReference type="Proteomes" id="UP001210925"/>
    </source>
</evidence>
<evidence type="ECO:0000256" key="2">
    <source>
        <dbReference type="ARBA" id="ARBA00013194"/>
    </source>
</evidence>
<dbReference type="PANTHER" id="PTHR46512:SF9">
    <property type="entry name" value="PEPTIDYLPROLYL ISOMERASE"/>
    <property type="match status" value="1"/>
</dbReference>
<dbReference type="PANTHER" id="PTHR46512">
    <property type="entry name" value="PEPTIDYLPROLYL ISOMERASE"/>
    <property type="match status" value="1"/>
</dbReference>
<comment type="caution">
    <text evidence="7">The sequence shown here is derived from an EMBL/GenBank/DDBJ whole genome shotgun (WGS) entry which is preliminary data.</text>
</comment>
<dbReference type="EC" id="5.2.1.8" evidence="2"/>
<dbReference type="SMART" id="SM00028">
    <property type="entry name" value="TPR"/>
    <property type="match status" value="3"/>
</dbReference>
<evidence type="ECO:0000256" key="4">
    <source>
        <dbReference type="ARBA" id="ARBA00023235"/>
    </source>
</evidence>
<evidence type="ECO:0000256" key="1">
    <source>
        <dbReference type="ARBA" id="ARBA00000971"/>
    </source>
</evidence>
<dbReference type="GO" id="GO:0003755">
    <property type="term" value="F:peptidyl-prolyl cis-trans isomerase activity"/>
    <property type="evidence" value="ECO:0007669"/>
    <property type="project" value="UniProtKB-EC"/>
</dbReference>
<dbReference type="InterPro" id="IPR019734">
    <property type="entry name" value="TPR_rpt"/>
</dbReference>
<dbReference type="AlphaFoldDB" id="A0AAD5Y786"/>
<proteinExistence type="predicted"/>
<name>A0AAD5Y786_9FUNG</name>
<feature type="repeat" description="TPR" evidence="5">
    <location>
        <begin position="74"/>
        <end position="107"/>
    </location>
</feature>
<organism evidence="7 8">
    <name type="scientific">Boothiomyces macroporosus</name>
    <dbReference type="NCBI Taxonomy" id="261099"/>
    <lineage>
        <taxon>Eukaryota</taxon>
        <taxon>Fungi</taxon>
        <taxon>Fungi incertae sedis</taxon>
        <taxon>Chytridiomycota</taxon>
        <taxon>Chytridiomycota incertae sedis</taxon>
        <taxon>Chytridiomycetes</taxon>
        <taxon>Rhizophydiales</taxon>
        <taxon>Terramycetaceae</taxon>
        <taxon>Boothiomyces</taxon>
    </lineage>
</organism>
<gene>
    <name evidence="7" type="primary">TTC9</name>
    <name evidence="7" type="ORF">HK103_000085</name>
</gene>
<keyword evidence="8" id="KW-1185">Reference proteome</keyword>
<evidence type="ECO:0000256" key="5">
    <source>
        <dbReference type="PROSITE-ProRule" id="PRU00339"/>
    </source>
</evidence>
<feature type="region of interest" description="Disordered" evidence="6">
    <location>
        <begin position="155"/>
        <end position="175"/>
    </location>
</feature>
<sequence>MTTLSIEGKIQKGAEHKDKGNQYFKNSEHQKALGEYYNAILYLTGLDNSKISMGVPQANPLSEETKQEISKLLIATHSNMAACYLKLGKNDKAIASCEKTLALDDKNAKAMFRKGQACAALNETGKAIKIIKDAARLAPQDPGIRATLKQLEDQEKQAAAKANDELKKNLQKMAK</sequence>
<comment type="catalytic activity">
    <reaction evidence="1">
        <text>[protein]-peptidylproline (omega=180) = [protein]-peptidylproline (omega=0)</text>
        <dbReference type="Rhea" id="RHEA:16237"/>
        <dbReference type="Rhea" id="RHEA-COMP:10747"/>
        <dbReference type="Rhea" id="RHEA-COMP:10748"/>
        <dbReference type="ChEBI" id="CHEBI:83833"/>
        <dbReference type="ChEBI" id="CHEBI:83834"/>
        <dbReference type="EC" id="5.2.1.8"/>
    </reaction>
</comment>
<keyword evidence="5" id="KW-0802">TPR repeat</keyword>
<dbReference type="SUPFAM" id="SSF48452">
    <property type="entry name" value="TPR-like"/>
    <property type="match status" value="1"/>
</dbReference>
<dbReference type="InterPro" id="IPR050754">
    <property type="entry name" value="FKBP4/5/8-like"/>
</dbReference>
<dbReference type="Proteomes" id="UP001210925">
    <property type="component" value="Unassembled WGS sequence"/>
</dbReference>
<dbReference type="PROSITE" id="PS50005">
    <property type="entry name" value="TPR"/>
    <property type="match status" value="1"/>
</dbReference>
<evidence type="ECO:0000313" key="7">
    <source>
        <dbReference type="EMBL" id="KAJ3262556.1"/>
    </source>
</evidence>
<evidence type="ECO:0000256" key="3">
    <source>
        <dbReference type="ARBA" id="ARBA00023110"/>
    </source>
</evidence>
<feature type="compositionally biased region" description="Basic and acidic residues" evidence="6">
    <location>
        <begin position="155"/>
        <end position="168"/>
    </location>
</feature>
<protein>
    <recommendedName>
        <fullName evidence="2">peptidylprolyl isomerase</fullName>
        <ecNumber evidence="2">5.2.1.8</ecNumber>
    </recommendedName>
</protein>
<evidence type="ECO:0000256" key="6">
    <source>
        <dbReference type="SAM" id="MobiDB-lite"/>
    </source>
</evidence>
<dbReference type="Pfam" id="PF13181">
    <property type="entry name" value="TPR_8"/>
    <property type="match status" value="1"/>
</dbReference>